<name>A0A840EV37_9ACTN</name>
<organism evidence="2 3">
    <name type="scientific">Gordonia humi</name>
    <dbReference type="NCBI Taxonomy" id="686429"/>
    <lineage>
        <taxon>Bacteria</taxon>
        <taxon>Bacillati</taxon>
        <taxon>Actinomycetota</taxon>
        <taxon>Actinomycetes</taxon>
        <taxon>Mycobacteriales</taxon>
        <taxon>Gordoniaceae</taxon>
        <taxon>Gordonia</taxon>
    </lineage>
</organism>
<proteinExistence type="predicted"/>
<dbReference type="GO" id="GO:0006950">
    <property type="term" value="P:response to stress"/>
    <property type="evidence" value="ECO:0007669"/>
    <property type="project" value="TreeGrafter"/>
</dbReference>
<keyword evidence="3" id="KW-1185">Reference proteome</keyword>
<evidence type="ECO:0000313" key="3">
    <source>
        <dbReference type="Proteomes" id="UP000551501"/>
    </source>
</evidence>
<dbReference type="Pfam" id="PF12802">
    <property type="entry name" value="MarR_2"/>
    <property type="match status" value="1"/>
</dbReference>
<accession>A0A840EV37</accession>
<dbReference type="InterPro" id="IPR036388">
    <property type="entry name" value="WH-like_DNA-bd_sf"/>
</dbReference>
<dbReference type="PANTHER" id="PTHR33164">
    <property type="entry name" value="TRANSCRIPTIONAL REGULATOR, MARR FAMILY"/>
    <property type="match status" value="1"/>
</dbReference>
<comment type="caution">
    <text evidence="2">The sequence shown here is derived from an EMBL/GenBank/DDBJ whole genome shotgun (WGS) entry which is preliminary data.</text>
</comment>
<sequence>MTGDRRSAAWRLFIENSVRVQTAVDERLRASDGMTLSDYHVLLLLSEAPDRRMRMRDLSHRMIFSASRLSYQIGALAKRGWVCREPVPGDGRGSFACLTDDGRAAFAAAARHHGADVDRFFFAGLTPDDGESLETVMCRLADHLDSLEES</sequence>
<evidence type="ECO:0000313" key="2">
    <source>
        <dbReference type="EMBL" id="MBB4135431.1"/>
    </source>
</evidence>
<dbReference type="SUPFAM" id="SSF46785">
    <property type="entry name" value="Winged helix' DNA-binding domain"/>
    <property type="match status" value="1"/>
</dbReference>
<protein>
    <submittedName>
        <fullName evidence="2">DNA-binding MarR family transcriptional regulator</fullName>
    </submittedName>
</protein>
<dbReference type="Gene3D" id="1.10.10.10">
    <property type="entry name" value="Winged helix-like DNA-binding domain superfamily/Winged helix DNA-binding domain"/>
    <property type="match status" value="1"/>
</dbReference>
<dbReference type="PANTHER" id="PTHR33164:SF99">
    <property type="entry name" value="MARR FAMILY REGULATORY PROTEIN"/>
    <property type="match status" value="1"/>
</dbReference>
<feature type="domain" description="HTH marR-type" evidence="1">
    <location>
        <begin position="1"/>
        <end position="142"/>
    </location>
</feature>
<dbReference type="AlphaFoldDB" id="A0A840EV37"/>
<dbReference type="SMART" id="SM00347">
    <property type="entry name" value="HTH_MARR"/>
    <property type="match status" value="1"/>
</dbReference>
<reference evidence="2 3" key="1">
    <citation type="submission" date="2020-08" db="EMBL/GenBank/DDBJ databases">
        <title>Sequencing the genomes of 1000 actinobacteria strains.</title>
        <authorList>
            <person name="Klenk H.-P."/>
        </authorList>
    </citation>
    <scope>NUCLEOTIDE SEQUENCE [LARGE SCALE GENOMIC DNA]</scope>
    <source>
        <strain evidence="2 3">DSM 45298</strain>
    </source>
</reference>
<dbReference type="InterPro" id="IPR000835">
    <property type="entry name" value="HTH_MarR-typ"/>
</dbReference>
<dbReference type="Proteomes" id="UP000551501">
    <property type="component" value="Unassembled WGS sequence"/>
</dbReference>
<dbReference type="RefSeq" id="WP_183370475.1">
    <property type="nucleotide sequence ID" value="NZ_BAABHL010000065.1"/>
</dbReference>
<gene>
    <name evidence="2" type="ORF">BKA16_001983</name>
</gene>
<dbReference type="InterPro" id="IPR039422">
    <property type="entry name" value="MarR/SlyA-like"/>
</dbReference>
<evidence type="ECO:0000259" key="1">
    <source>
        <dbReference type="PROSITE" id="PS50995"/>
    </source>
</evidence>
<dbReference type="PROSITE" id="PS50995">
    <property type="entry name" value="HTH_MARR_2"/>
    <property type="match status" value="1"/>
</dbReference>
<keyword evidence="2" id="KW-0238">DNA-binding</keyword>
<dbReference type="GO" id="GO:0003700">
    <property type="term" value="F:DNA-binding transcription factor activity"/>
    <property type="evidence" value="ECO:0007669"/>
    <property type="project" value="InterPro"/>
</dbReference>
<dbReference type="InterPro" id="IPR036390">
    <property type="entry name" value="WH_DNA-bd_sf"/>
</dbReference>
<dbReference type="EMBL" id="JACIFP010000001">
    <property type="protein sequence ID" value="MBB4135431.1"/>
    <property type="molecule type" value="Genomic_DNA"/>
</dbReference>
<dbReference type="GO" id="GO:0003677">
    <property type="term" value="F:DNA binding"/>
    <property type="evidence" value="ECO:0007669"/>
    <property type="project" value="UniProtKB-KW"/>
</dbReference>